<feature type="region of interest" description="Disordered" evidence="1">
    <location>
        <begin position="63"/>
        <end position="164"/>
    </location>
</feature>
<feature type="compositionally biased region" description="Basic and acidic residues" evidence="1">
    <location>
        <begin position="141"/>
        <end position="155"/>
    </location>
</feature>
<dbReference type="RefSeq" id="XP_013951058.1">
    <property type="nucleotide sequence ID" value="XM_014095583.1"/>
</dbReference>
<evidence type="ECO:0000313" key="2">
    <source>
        <dbReference type="EMBL" id="EHK16863.1"/>
    </source>
</evidence>
<feature type="compositionally biased region" description="Polar residues" evidence="1">
    <location>
        <begin position="70"/>
        <end position="90"/>
    </location>
</feature>
<keyword evidence="3" id="KW-1185">Reference proteome</keyword>
<gene>
    <name evidence="2" type="ORF">TRIVIDRAFT_232360</name>
</gene>
<sequence>MQSESLASPAEMMIVEQPQHSGGGAKDAIAQDNMSYATHEQQQYYSTSAAVYMSATYLQENKETAHENHIQSTLDDLSQTTGTNSTSLDDNWSKRDNSTGLMGIVNGLMDRVTTTVRRKDKRSIHTKRPTSSTQEPGSVPKIHEQSPDSWPHKQAETPSSQNQGEILKAYEEIKRKTDQLHEMTLHTRNLESIVHTLREDLSKADTKMAALGRAVTESEAIITQSHATAVSTLAGNVSRGITDDMIREELKKFFQNDFFSWCADLCTERIVDENAALHKLLEAGIINRTQPNAAIDWRIQTVECLEKAVPITEEYIQREVQDFVQEYEFLLSADKYDNEANKDLVQIFTDFAILALKLWKTRANIEWCDINSFQNAYFELGHPWVEVEQSLALTMGQRLNGRPIGLIVRPMIASKSLSKSGEVEEVIWHKALVWVSGENETTESEKLV</sequence>
<dbReference type="VEuPathDB" id="FungiDB:TRIVIDRAFT_232360"/>
<feature type="compositionally biased region" description="Basic residues" evidence="1">
    <location>
        <begin position="116"/>
        <end position="128"/>
    </location>
</feature>
<reference evidence="2 3" key="1">
    <citation type="journal article" date="2011" name="Genome Biol.">
        <title>Comparative genome sequence analysis underscores mycoparasitism as the ancestral life style of Trichoderma.</title>
        <authorList>
            <person name="Kubicek C.P."/>
            <person name="Herrera-Estrella A."/>
            <person name="Seidl-Seiboth V."/>
            <person name="Martinez D.A."/>
            <person name="Druzhinina I.S."/>
            <person name="Thon M."/>
            <person name="Zeilinger S."/>
            <person name="Casas-Flores S."/>
            <person name="Horwitz B.A."/>
            <person name="Mukherjee P.K."/>
            <person name="Mukherjee M."/>
            <person name="Kredics L."/>
            <person name="Alcaraz L.D."/>
            <person name="Aerts A."/>
            <person name="Antal Z."/>
            <person name="Atanasova L."/>
            <person name="Cervantes-Badillo M.G."/>
            <person name="Challacombe J."/>
            <person name="Chertkov O."/>
            <person name="McCluskey K."/>
            <person name="Coulpier F."/>
            <person name="Deshpande N."/>
            <person name="von Doehren H."/>
            <person name="Ebbole D.J."/>
            <person name="Esquivel-Naranjo E.U."/>
            <person name="Fekete E."/>
            <person name="Flipphi M."/>
            <person name="Glaser F."/>
            <person name="Gomez-Rodriguez E.Y."/>
            <person name="Gruber S."/>
            <person name="Han C."/>
            <person name="Henrissat B."/>
            <person name="Hermosa R."/>
            <person name="Hernandez-Onate M."/>
            <person name="Karaffa L."/>
            <person name="Kosti I."/>
            <person name="Le Crom S."/>
            <person name="Lindquist E."/>
            <person name="Lucas S."/>
            <person name="Luebeck M."/>
            <person name="Luebeck P.S."/>
            <person name="Margeot A."/>
            <person name="Metz B."/>
            <person name="Misra M."/>
            <person name="Nevalainen H."/>
            <person name="Omann M."/>
            <person name="Packer N."/>
            <person name="Perrone G."/>
            <person name="Uresti-Rivera E.E."/>
            <person name="Salamov A."/>
            <person name="Schmoll M."/>
            <person name="Seiboth B."/>
            <person name="Shapiro H."/>
            <person name="Sukno S."/>
            <person name="Tamayo-Ramos J.A."/>
            <person name="Tisch D."/>
            <person name="Wiest A."/>
            <person name="Wilkinson H.H."/>
            <person name="Zhang M."/>
            <person name="Coutinho P.M."/>
            <person name="Kenerley C.M."/>
            <person name="Monte E."/>
            <person name="Baker S.E."/>
            <person name="Grigoriev I.V."/>
        </authorList>
    </citation>
    <scope>NUCLEOTIDE SEQUENCE [LARGE SCALE GENOMIC DNA]</scope>
    <source>
        <strain evidence="3">Gv29-8 / FGSC 10586</strain>
    </source>
</reference>
<dbReference type="HOGENOM" id="CLU_611191_0_0_1"/>
<organism evidence="2 3">
    <name type="scientific">Hypocrea virens (strain Gv29-8 / FGSC 10586)</name>
    <name type="common">Gliocladium virens</name>
    <name type="synonym">Trichoderma virens</name>
    <dbReference type="NCBI Taxonomy" id="413071"/>
    <lineage>
        <taxon>Eukaryota</taxon>
        <taxon>Fungi</taxon>
        <taxon>Dikarya</taxon>
        <taxon>Ascomycota</taxon>
        <taxon>Pezizomycotina</taxon>
        <taxon>Sordariomycetes</taxon>
        <taxon>Hypocreomycetidae</taxon>
        <taxon>Hypocreales</taxon>
        <taxon>Hypocreaceae</taxon>
        <taxon>Trichoderma</taxon>
    </lineage>
</organism>
<evidence type="ECO:0000313" key="3">
    <source>
        <dbReference type="Proteomes" id="UP000007115"/>
    </source>
</evidence>
<protein>
    <submittedName>
        <fullName evidence="2">Uncharacterized protein</fullName>
    </submittedName>
</protein>
<dbReference type="EMBL" id="ABDF02000090">
    <property type="protein sequence ID" value="EHK16863.1"/>
    <property type="molecule type" value="Genomic_DNA"/>
</dbReference>
<dbReference type="InParanoid" id="G9NA97"/>
<evidence type="ECO:0000256" key="1">
    <source>
        <dbReference type="SAM" id="MobiDB-lite"/>
    </source>
</evidence>
<proteinExistence type="predicted"/>
<dbReference type="GeneID" id="25792469"/>
<dbReference type="Proteomes" id="UP000007115">
    <property type="component" value="Unassembled WGS sequence"/>
</dbReference>
<comment type="caution">
    <text evidence="2">The sequence shown here is derived from an EMBL/GenBank/DDBJ whole genome shotgun (WGS) entry which is preliminary data.</text>
</comment>
<dbReference type="OrthoDB" id="4156714at2759"/>
<accession>G9NA97</accession>
<dbReference type="AlphaFoldDB" id="G9NA97"/>
<name>G9NA97_HYPVG</name>
<dbReference type="eggNOG" id="ENOG502S6BE">
    <property type="taxonomic scope" value="Eukaryota"/>
</dbReference>